<dbReference type="AlphaFoldDB" id="A0A494XVF6"/>
<keyword evidence="4" id="KW-0597">Phosphoprotein</keyword>
<accession>A0A494XVF6</accession>
<dbReference type="PROSITE" id="PS50109">
    <property type="entry name" value="HIS_KIN"/>
    <property type="match status" value="1"/>
</dbReference>
<dbReference type="InterPro" id="IPR036097">
    <property type="entry name" value="HisK_dim/P_sf"/>
</dbReference>
<dbReference type="SUPFAM" id="SSF47384">
    <property type="entry name" value="Homodimeric domain of signal transducing histidine kinase"/>
    <property type="match status" value="1"/>
</dbReference>
<evidence type="ECO:0000256" key="2">
    <source>
        <dbReference type="ARBA" id="ARBA00004141"/>
    </source>
</evidence>
<name>A0A494XVF6_9BURK</name>
<dbReference type="InterPro" id="IPR018247">
    <property type="entry name" value="EF_Hand_1_Ca_BS"/>
</dbReference>
<evidence type="ECO:0000256" key="8">
    <source>
        <dbReference type="ARBA" id="ARBA00022989"/>
    </source>
</evidence>
<evidence type="ECO:0000259" key="11">
    <source>
        <dbReference type="PROSITE" id="PS50109"/>
    </source>
</evidence>
<reference evidence="12 13" key="1">
    <citation type="submission" date="2018-10" db="EMBL/GenBank/DDBJ databases">
        <title>Robbsia sp. DHC34, isolated from soil.</title>
        <authorList>
            <person name="Gao Z.-H."/>
            <person name="Qiu L.-H."/>
        </authorList>
    </citation>
    <scope>NUCLEOTIDE SEQUENCE [LARGE SCALE GENOMIC DNA]</scope>
    <source>
        <strain evidence="12 13">DHC34</strain>
    </source>
</reference>
<dbReference type="InterPro" id="IPR050428">
    <property type="entry name" value="TCS_sensor_his_kinase"/>
</dbReference>
<evidence type="ECO:0000256" key="1">
    <source>
        <dbReference type="ARBA" id="ARBA00000085"/>
    </source>
</evidence>
<evidence type="ECO:0000256" key="5">
    <source>
        <dbReference type="ARBA" id="ARBA00022679"/>
    </source>
</evidence>
<dbReference type="InterPro" id="IPR003594">
    <property type="entry name" value="HATPase_dom"/>
</dbReference>
<evidence type="ECO:0000313" key="13">
    <source>
        <dbReference type="Proteomes" id="UP000270342"/>
    </source>
</evidence>
<dbReference type="InterPro" id="IPR005467">
    <property type="entry name" value="His_kinase_dom"/>
</dbReference>
<organism evidence="12 13">
    <name type="scientific">Pararobbsia silviterrae</name>
    <dbReference type="NCBI Taxonomy" id="1792498"/>
    <lineage>
        <taxon>Bacteria</taxon>
        <taxon>Pseudomonadati</taxon>
        <taxon>Pseudomonadota</taxon>
        <taxon>Betaproteobacteria</taxon>
        <taxon>Burkholderiales</taxon>
        <taxon>Burkholderiaceae</taxon>
        <taxon>Pararobbsia</taxon>
    </lineage>
</organism>
<dbReference type="OrthoDB" id="8554694at2"/>
<dbReference type="PANTHER" id="PTHR45436">
    <property type="entry name" value="SENSOR HISTIDINE KINASE YKOH"/>
    <property type="match status" value="1"/>
</dbReference>
<comment type="subcellular location">
    <subcellularLocation>
        <location evidence="2">Membrane</location>
        <topology evidence="2">Multi-pass membrane protein</topology>
    </subcellularLocation>
</comment>
<dbReference type="Gene3D" id="3.30.565.10">
    <property type="entry name" value="Histidine kinase-like ATPase, C-terminal domain"/>
    <property type="match status" value="1"/>
</dbReference>
<dbReference type="SMART" id="SM00388">
    <property type="entry name" value="HisKA"/>
    <property type="match status" value="1"/>
</dbReference>
<keyword evidence="6" id="KW-0812">Transmembrane</keyword>
<dbReference type="InterPro" id="IPR003661">
    <property type="entry name" value="HisK_dim/P_dom"/>
</dbReference>
<protein>
    <recommendedName>
        <fullName evidence="3">histidine kinase</fullName>
        <ecNumber evidence="3">2.7.13.3</ecNumber>
    </recommendedName>
</protein>
<gene>
    <name evidence="12" type="ORF">D7S86_12830</name>
</gene>
<evidence type="ECO:0000256" key="6">
    <source>
        <dbReference type="ARBA" id="ARBA00022692"/>
    </source>
</evidence>
<evidence type="ECO:0000256" key="3">
    <source>
        <dbReference type="ARBA" id="ARBA00012438"/>
    </source>
</evidence>
<dbReference type="GO" id="GO:0005886">
    <property type="term" value="C:plasma membrane"/>
    <property type="evidence" value="ECO:0007669"/>
    <property type="project" value="TreeGrafter"/>
</dbReference>
<proteinExistence type="predicted"/>
<dbReference type="Gene3D" id="1.10.287.130">
    <property type="match status" value="1"/>
</dbReference>
<dbReference type="Pfam" id="PF00512">
    <property type="entry name" value="HisKA"/>
    <property type="match status" value="1"/>
</dbReference>
<dbReference type="EC" id="2.7.13.3" evidence="3"/>
<keyword evidence="10" id="KW-0472">Membrane</keyword>
<dbReference type="Pfam" id="PF02518">
    <property type="entry name" value="HATPase_c"/>
    <property type="match status" value="1"/>
</dbReference>
<dbReference type="PROSITE" id="PS00018">
    <property type="entry name" value="EF_HAND_1"/>
    <property type="match status" value="1"/>
</dbReference>
<dbReference type="InterPro" id="IPR004358">
    <property type="entry name" value="Sig_transdc_His_kin-like_C"/>
</dbReference>
<sequence length="439" mass="47827">MRTLKSRIIGTLIALSIVVALADACASYWLSRKHIGELLDVHLQGAAVWLSAGKVGAIGTSGPPQHSIDGFVGQIWQQGRSTPTDNTDSEVLFDRTARDGYGFETINGQRYRIYTLRRGGELTYQVGQPVAFREQTAGRAALESLLPMLVLIPLIWLAIPLIVNAAFASLDAASAEAETIGISRLTPLDVSHAPQEVRPFADSVNRMIARLQVGIDTEKRFVADAAHELRTPITALQLRIDNLANASNEAERRERLVALREAAVRAATMIRQLLALARADAQLDPNATQIVDLRELMQWLVADLLPVADARSIDLGVQRFEPARVDARDSELRMAVRNLVENALRYTPEGGCVDVEVFTDGPDAYVRVIDTGPGIPDASLERVFDRFFRLQSGNGDGTGLGLSIVRSVVAKYRGTVRLENRRDGHSGLIATIVLPASAT</sequence>
<keyword evidence="7 12" id="KW-0418">Kinase</keyword>
<dbReference type="GO" id="GO:0000155">
    <property type="term" value="F:phosphorelay sensor kinase activity"/>
    <property type="evidence" value="ECO:0007669"/>
    <property type="project" value="InterPro"/>
</dbReference>
<dbReference type="SUPFAM" id="SSF55874">
    <property type="entry name" value="ATPase domain of HSP90 chaperone/DNA topoisomerase II/histidine kinase"/>
    <property type="match status" value="1"/>
</dbReference>
<keyword evidence="13" id="KW-1185">Reference proteome</keyword>
<dbReference type="CDD" id="cd00082">
    <property type="entry name" value="HisKA"/>
    <property type="match status" value="1"/>
</dbReference>
<evidence type="ECO:0000256" key="10">
    <source>
        <dbReference type="ARBA" id="ARBA00023136"/>
    </source>
</evidence>
<dbReference type="CDD" id="cd00075">
    <property type="entry name" value="HATPase"/>
    <property type="match status" value="1"/>
</dbReference>
<evidence type="ECO:0000313" key="12">
    <source>
        <dbReference type="EMBL" id="RKP54558.1"/>
    </source>
</evidence>
<dbReference type="RefSeq" id="WP_121087049.1">
    <property type="nucleotide sequence ID" value="NZ_RBZU01000005.1"/>
</dbReference>
<dbReference type="SMART" id="SM00387">
    <property type="entry name" value="HATPase_c"/>
    <property type="match status" value="1"/>
</dbReference>
<evidence type="ECO:0000256" key="9">
    <source>
        <dbReference type="ARBA" id="ARBA00023012"/>
    </source>
</evidence>
<dbReference type="PRINTS" id="PR00344">
    <property type="entry name" value="BCTRLSENSOR"/>
</dbReference>
<comment type="caution">
    <text evidence="12">The sequence shown here is derived from an EMBL/GenBank/DDBJ whole genome shotgun (WGS) entry which is preliminary data.</text>
</comment>
<evidence type="ECO:0000256" key="7">
    <source>
        <dbReference type="ARBA" id="ARBA00022777"/>
    </source>
</evidence>
<keyword evidence="5" id="KW-0808">Transferase</keyword>
<keyword evidence="9" id="KW-0902">Two-component regulatory system</keyword>
<dbReference type="PANTHER" id="PTHR45436:SF15">
    <property type="entry name" value="SENSOR HISTIDINE KINASE CUSS"/>
    <property type="match status" value="1"/>
</dbReference>
<evidence type="ECO:0000256" key="4">
    <source>
        <dbReference type="ARBA" id="ARBA00022553"/>
    </source>
</evidence>
<feature type="domain" description="Histidine kinase" evidence="11">
    <location>
        <begin position="224"/>
        <end position="438"/>
    </location>
</feature>
<dbReference type="EMBL" id="RBZU01000005">
    <property type="protein sequence ID" value="RKP54558.1"/>
    <property type="molecule type" value="Genomic_DNA"/>
</dbReference>
<dbReference type="Proteomes" id="UP000270342">
    <property type="component" value="Unassembled WGS sequence"/>
</dbReference>
<comment type="catalytic activity">
    <reaction evidence="1">
        <text>ATP + protein L-histidine = ADP + protein N-phospho-L-histidine.</text>
        <dbReference type="EC" id="2.7.13.3"/>
    </reaction>
</comment>
<keyword evidence="8" id="KW-1133">Transmembrane helix</keyword>
<dbReference type="InterPro" id="IPR036890">
    <property type="entry name" value="HATPase_C_sf"/>
</dbReference>